<keyword evidence="1 4" id="KW-0378">Hydrolase</keyword>
<dbReference type="FunFam" id="3.30.70.360:FF:000001">
    <property type="entry name" value="N-acetyldiaminopimelate deacetylase"/>
    <property type="match status" value="1"/>
</dbReference>
<accession>A0A1M5NPR3</accession>
<feature type="binding site" evidence="2">
    <location>
        <position position="103"/>
    </location>
    <ligand>
        <name>Mn(2+)</name>
        <dbReference type="ChEBI" id="CHEBI:29035"/>
        <label>2</label>
    </ligand>
</feature>
<dbReference type="SUPFAM" id="SSF55031">
    <property type="entry name" value="Bacterial exopeptidase dimerisation domain"/>
    <property type="match status" value="1"/>
</dbReference>
<organism evidence="4 5">
    <name type="scientific">Asaccharospora irregularis DSM 2635</name>
    <dbReference type="NCBI Taxonomy" id="1121321"/>
    <lineage>
        <taxon>Bacteria</taxon>
        <taxon>Bacillati</taxon>
        <taxon>Bacillota</taxon>
        <taxon>Clostridia</taxon>
        <taxon>Peptostreptococcales</taxon>
        <taxon>Peptostreptococcaceae</taxon>
        <taxon>Asaccharospora</taxon>
    </lineage>
</organism>
<keyword evidence="2" id="KW-0479">Metal-binding</keyword>
<dbReference type="EMBL" id="FQWX01000011">
    <property type="protein sequence ID" value="SHG91488.1"/>
    <property type="molecule type" value="Genomic_DNA"/>
</dbReference>
<dbReference type="NCBIfam" id="TIGR01891">
    <property type="entry name" value="amidohydrolases"/>
    <property type="match status" value="1"/>
</dbReference>
<dbReference type="Pfam" id="PF07687">
    <property type="entry name" value="M20_dimer"/>
    <property type="match status" value="1"/>
</dbReference>
<dbReference type="InterPro" id="IPR017439">
    <property type="entry name" value="Amidohydrolase"/>
</dbReference>
<dbReference type="GO" id="GO:0019877">
    <property type="term" value="P:diaminopimelate biosynthetic process"/>
    <property type="evidence" value="ECO:0007669"/>
    <property type="project" value="UniProtKB-ARBA"/>
</dbReference>
<dbReference type="InterPro" id="IPR036264">
    <property type="entry name" value="Bact_exopeptidase_dim_dom"/>
</dbReference>
<dbReference type="SUPFAM" id="SSF53187">
    <property type="entry name" value="Zn-dependent exopeptidases"/>
    <property type="match status" value="1"/>
</dbReference>
<dbReference type="RefSeq" id="WP_073125540.1">
    <property type="nucleotide sequence ID" value="NZ_BAABCH010000100.1"/>
</dbReference>
<dbReference type="OrthoDB" id="9776731at2"/>
<evidence type="ECO:0000256" key="1">
    <source>
        <dbReference type="ARBA" id="ARBA00022801"/>
    </source>
</evidence>
<evidence type="ECO:0000313" key="5">
    <source>
        <dbReference type="Proteomes" id="UP000243255"/>
    </source>
</evidence>
<evidence type="ECO:0000259" key="3">
    <source>
        <dbReference type="Pfam" id="PF07687"/>
    </source>
</evidence>
<dbReference type="Proteomes" id="UP000243255">
    <property type="component" value="Unassembled WGS sequence"/>
</dbReference>
<sequence>MVDIKSACYEINDWLINVRRDLHKTPELGLEEFETKAKIIKYLKEIGVDYIEYKNHTGVTAFINGKHSKTAAIRADIDALPIDENLDLPFKSIYKGRMHACGHDAHTAMLLGACKVLFKLKDQLNVNVKFFFQPAEETVGGARLMIEDGCMENPKVDFIFGIHVMPHIESGTIELKYNNLNASTDTIFLTIRGSKAHGAYPHKGVDAIIVASHIISALQTIVSRNTDPSSGVVISLGMIDGGISENIICDKVNIRGTIRTLDNNNRIFVKERINEICKFISKSFDASYSLEIKSGYPALINSNNLVNYVRNNLCDVFGDEKVIIRNSPSMGAEDFSFFLSHCEGVFYHIGCANEKKGLDAPLHSSEFNIDESCLVIGVISHVKNILSLN</sequence>
<feature type="binding site" evidence="2">
    <location>
        <position position="101"/>
    </location>
    <ligand>
        <name>Mn(2+)</name>
        <dbReference type="ChEBI" id="CHEBI:29035"/>
        <label>2</label>
    </ligand>
</feature>
<dbReference type="PIRSF" id="PIRSF005962">
    <property type="entry name" value="Pept_M20D_amidohydro"/>
    <property type="match status" value="1"/>
</dbReference>
<proteinExistence type="predicted"/>
<gene>
    <name evidence="4" type="ORF">SAMN04488530_11136</name>
</gene>
<dbReference type="STRING" id="1121321.SAMN04488530_11136"/>
<comment type="cofactor">
    <cofactor evidence="2">
        <name>Mn(2+)</name>
        <dbReference type="ChEBI" id="CHEBI:29035"/>
    </cofactor>
    <text evidence="2">The Mn(2+) ion enhances activity.</text>
</comment>
<feature type="binding site" evidence="2">
    <location>
        <position position="363"/>
    </location>
    <ligand>
        <name>Mn(2+)</name>
        <dbReference type="ChEBI" id="CHEBI:29035"/>
        <label>2</label>
    </ligand>
</feature>
<dbReference type="PANTHER" id="PTHR11014">
    <property type="entry name" value="PEPTIDASE M20 FAMILY MEMBER"/>
    <property type="match status" value="1"/>
</dbReference>
<name>A0A1M5NPR3_9FIRM</name>
<dbReference type="GO" id="GO:0046872">
    <property type="term" value="F:metal ion binding"/>
    <property type="evidence" value="ECO:0007669"/>
    <property type="project" value="UniProtKB-KW"/>
</dbReference>
<dbReference type="PANTHER" id="PTHR11014:SF63">
    <property type="entry name" value="METALLOPEPTIDASE, PUTATIVE (AFU_ORTHOLOGUE AFUA_6G09600)-RELATED"/>
    <property type="match status" value="1"/>
</dbReference>
<keyword evidence="2" id="KW-0464">Manganese</keyword>
<dbReference type="Pfam" id="PF01546">
    <property type="entry name" value="Peptidase_M20"/>
    <property type="match status" value="1"/>
</dbReference>
<evidence type="ECO:0000256" key="2">
    <source>
        <dbReference type="PIRSR" id="PIRSR005962-1"/>
    </source>
</evidence>
<dbReference type="AlphaFoldDB" id="A0A1M5NPR3"/>
<dbReference type="CDD" id="cd03886">
    <property type="entry name" value="M20_Acy1"/>
    <property type="match status" value="1"/>
</dbReference>
<keyword evidence="5" id="KW-1185">Reference proteome</keyword>
<dbReference type="Gene3D" id="3.40.630.10">
    <property type="entry name" value="Zn peptidases"/>
    <property type="match status" value="1"/>
</dbReference>
<dbReference type="Gene3D" id="3.30.70.360">
    <property type="match status" value="1"/>
</dbReference>
<evidence type="ECO:0000313" key="4">
    <source>
        <dbReference type="EMBL" id="SHG91488.1"/>
    </source>
</evidence>
<dbReference type="InterPro" id="IPR002933">
    <property type="entry name" value="Peptidase_M20"/>
</dbReference>
<feature type="binding site" evidence="2">
    <location>
        <position position="137"/>
    </location>
    <ligand>
        <name>Mn(2+)</name>
        <dbReference type="ChEBI" id="CHEBI:29035"/>
        <label>2</label>
    </ligand>
</feature>
<dbReference type="InterPro" id="IPR011650">
    <property type="entry name" value="Peptidase_M20_dimer"/>
</dbReference>
<feature type="binding site" evidence="2">
    <location>
        <position position="163"/>
    </location>
    <ligand>
        <name>Mn(2+)</name>
        <dbReference type="ChEBI" id="CHEBI:29035"/>
        <label>2</label>
    </ligand>
</feature>
<reference evidence="5" key="1">
    <citation type="submission" date="2016-11" db="EMBL/GenBank/DDBJ databases">
        <authorList>
            <person name="Varghese N."/>
            <person name="Submissions S."/>
        </authorList>
    </citation>
    <scope>NUCLEOTIDE SEQUENCE [LARGE SCALE GENOMIC DNA]</scope>
    <source>
        <strain evidence="5">DSM 2635</strain>
    </source>
</reference>
<dbReference type="GO" id="GO:0050118">
    <property type="term" value="F:N-acetyldiaminopimelate deacetylase activity"/>
    <property type="evidence" value="ECO:0007669"/>
    <property type="project" value="UniProtKB-ARBA"/>
</dbReference>
<protein>
    <submittedName>
        <fullName evidence="4">Amidohydrolase</fullName>
    </submittedName>
</protein>
<feature type="domain" description="Peptidase M20 dimerisation" evidence="3">
    <location>
        <begin position="189"/>
        <end position="279"/>
    </location>
</feature>